<dbReference type="InterPro" id="IPR018496">
    <property type="entry name" value="PsdUridine_synth_RsuA/RluB_CS"/>
</dbReference>
<proteinExistence type="inferred from homology"/>
<dbReference type="Pfam" id="PF00849">
    <property type="entry name" value="PseudoU_synth_2"/>
    <property type="match status" value="1"/>
</dbReference>
<evidence type="ECO:0000313" key="7">
    <source>
        <dbReference type="EMBL" id="SEQ93219.1"/>
    </source>
</evidence>
<dbReference type="Gene3D" id="3.10.290.10">
    <property type="entry name" value="RNA-binding S4 domain"/>
    <property type="match status" value="1"/>
</dbReference>
<dbReference type="Gene3D" id="3.30.70.580">
    <property type="entry name" value="Pseudouridine synthase I, catalytic domain, N-terminal subdomain"/>
    <property type="match status" value="1"/>
</dbReference>
<accession>A0A1H9K2B3</accession>
<dbReference type="STRING" id="137733.SAMN05421767_11144"/>
<dbReference type="PROSITE" id="PS50889">
    <property type="entry name" value="S4"/>
    <property type="match status" value="1"/>
</dbReference>
<dbReference type="InterPro" id="IPR036986">
    <property type="entry name" value="S4_RNA-bd_sf"/>
</dbReference>
<dbReference type="OrthoDB" id="9807213at2"/>
<dbReference type="SUPFAM" id="SSF55174">
    <property type="entry name" value="Alpha-L RNA-binding motif"/>
    <property type="match status" value="1"/>
</dbReference>
<dbReference type="GO" id="GO:0000455">
    <property type="term" value="P:enzyme-directed rRNA pseudouridine synthesis"/>
    <property type="evidence" value="ECO:0007669"/>
    <property type="project" value="UniProtKB-ARBA"/>
</dbReference>
<sequence>MRIDKFLANCGLGSRSDVKILLKQKRVAINHKKVSSAKIQIQEEQDLVTVDGEVIKYEKFVYYLLNKPKGVISATEDSSHATVLDLLDETAKQKEAFPVGRLDIDTHGLLLITNNGALSHALLSPKKHVDKTYIAKVKGIMTKEDIESFEKGIVFRDGTKCLPASLTVLSTEPSQDTSLVKIVIKEGKFHQVKKMVLACGKEVVDLQRVKMGPLELDENLEKGEFRRLTKQELELFSGFGVEL</sequence>
<evidence type="ECO:0000256" key="1">
    <source>
        <dbReference type="ARBA" id="ARBA00008348"/>
    </source>
</evidence>
<comment type="similarity">
    <text evidence="1 5">Belongs to the pseudouridine synthase RsuA family.</text>
</comment>
<evidence type="ECO:0000256" key="4">
    <source>
        <dbReference type="PROSITE-ProRule" id="PRU00182"/>
    </source>
</evidence>
<evidence type="ECO:0000256" key="5">
    <source>
        <dbReference type="RuleBase" id="RU003887"/>
    </source>
</evidence>
<feature type="domain" description="RNA-binding S4" evidence="6">
    <location>
        <begin position="1"/>
        <end position="66"/>
    </location>
</feature>
<evidence type="ECO:0000313" key="8">
    <source>
        <dbReference type="Proteomes" id="UP000198556"/>
    </source>
</evidence>
<dbReference type="GO" id="GO:0003723">
    <property type="term" value="F:RNA binding"/>
    <property type="evidence" value="ECO:0007669"/>
    <property type="project" value="UniProtKB-KW"/>
</dbReference>
<dbReference type="InterPro" id="IPR020103">
    <property type="entry name" value="PsdUridine_synth_cat_dom_sf"/>
</dbReference>
<dbReference type="InterPro" id="IPR042092">
    <property type="entry name" value="PsdUridine_s_RsuA/RluB/E/F_cat"/>
</dbReference>
<dbReference type="PROSITE" id="PS01149">
    <property type="entry name" value="PSI_RSU"/>
    <property type="match status" value="1"/>
</dbReference>
<dbReference type="AlphaFoldDB" id="A0A1H9K2B3"/>
<dbReference type="InterPro" id="IPR002942">
    <property type="entry name" value="S4_RNA-bd"/>
</dbReference>
<reference evidence="7 8" key="1">
    <citation type="submission" date="2016-10" db="EMBL/GenBank/DDBJ databases">
        <authorList>
            <person name="de Groot N.N."/>
        </authorList>
    </citation>
    <scope>NUCLEOTIDE SEQUENCE [LARGE SCALE GENOMIC DNA]</scope>
    <source>
        <strain evidence="7 8">DSM 15827</strain>
    </source>
</reference>
<gene>
    <name evidence="7" type="ORF">SAMN05421767_11144</name>
</gene>
<keyword evidence="2 4" id="KW-0694">RNA-binding</keyword>
<keyword evidence="3 5" id="KW-0413">Isomerase</keyword>
<dbReference type="SUPFAM" id="SSF55120">
    <property type="entry name" value="Pseudouridine synthase"/>
    <property type="match status" value="1"/>
</dbReference>
<dbReference type="Pfam" id="PF01479">
    <property type="entry name" value="S4"/>
    <property type="match status" value="1"/>
</dbReference>
<dbReference type="Gene3D" id="3.30.70.1560">
    <property type="entry name" value="Alpha-L RNA-binding motif"/>
    <property type="match status" value="1"/>
</dbReference>
<dbReference type="InterPro" id="IPR020094">
    <property type="entry name" value="TruA/RsuA/RluB/E/F_N"/>
</dbReference>
<dbReference type="Proteomes" id="UP000198556">
    <property type="component" value="Unassembled WGS sequence"/>
</dbReference>
<dbReference type="CDD" id="cd02553">
    <property type="entry name" value="PseudoU_synth_RsuA"/>
    <property type="match status" value="1"/>
</dbReference>
<organism evidence="7 8">
    <name type="scientific">Granulicatella balaenopterae</name>
    <dbReference type="NCBI Taxonomy" id="137733"/>
    <lineage>
        <taxon>Bacteria</taxon>
        <taxon>Bacillati</taxon>
        <taxon>Bacillota</taxon>
        <taxon>Bacilli</taxon>
        <taxon>Lactobacillales</taxon>
        <taxon>Carnobacteriaceae</taxon>
        <taxon>Granulicatella</taxon>
    </lineage>
</organism>
<evidence type="ECO:0000256" key="3">
    <source>
        <dbReference type="ARBA" id="ARBA00023235"/>
    </source>
</evidence>
<dbReference type="PANTHER" id="PTHR47683">
    <property type="entry name" value="PSEUDOURIDINE SYNTHASE FAMILY PROTEIN-RELATED"/>
    <property type="match status" value="1"/>
</dbReference>
<dbReference type="EC" id="5.4.99.-" evidence="5"/>
<dbReference type="InterPro" id="IPR050343">
    <property type="entry name" value="RsuA_PseudoU_synthase"/>
</dbReference>
<name>A0A1H9K2B3_9LACT</name>
<evidence type="ECO:0000256" key="2">
    <source>
        <dbReference type="ARBA" id="ARBA00022884"/>
    </source>
</evidence>
<dbReference type="GO" id="GO:0005829">
    <property type="term" value="C:cytosol"/>
    <property type="evidence" value="ECO:0007669"/>
    <property type="project" value="UniProtKB-ARBA"/>
</dbReference>
<dbReference type="CDD" id="cd00165">
    <property type="entry name" value="S4"/>
    <property type="match status" value="1"/>
</dbReference>
<dbReference type="NCBIfam" id="TIGR00093">
    <property type="entry name" value="pseudouridine synthase"/>
    <property type="match status" value="1"/>
</dbReference>
<dbReference type="GO" id="GO:0120159">
    <property type="term" value="F:rRNA pseudouridine synthase activity"/>
    <property type="evidence" value="ECO:0007669"/>
    <property type="project" value="UniProtKB-ARBA"/>
</dbReference>
<dbReference type="FunFam" id="3.30.70.1560:FF:000001">
    <property type="entry name" value="Pseudouridine synthase"/>
    <property type="match status" value="1"/>
</dbReference>
<dbReference type="RefSeq" id="WP_089746396.1">
    <property type="nucleotide sequence ID" value="NZ_FOGF01000011.1"/>
</dbReference>
<dbReference type="EMBL" id="FOGF01000011">
    <property type="protein sequence ID" value="SEQ93219.1"/>
    <property type="molecule type" value="Genomic_DNA"/>
</dbReference>
<evidence type="ECO:0000259" key="6">
    <source>
        <dbReference type="SMART" id="SM00363"/>
    </source>
</evidence>
<dbReference type="SMART" id="SM00363">
    <property type="entry name" value="S4"/>
    <property type="match status" value="1"/>
</dbReference>
<protein>
    <recommendedName>
        <fullName evidence="5">Pseudouridine synthase</fullName>
        <ecNumber evidence="5">5.4.99.-</ecNumber>
    </recommendedName>
</protein>
<keyword evidence="8" id="KW-1185">Reference proteome</keyword>
<dbReference type="InterPro" id="IPR000748">
    <property type="entry name" value="PsdUridine_synth_RsuA/RluB/E/F"/>
</dbReference>
<dbReference type="InterPro" id="IPR006145">
    <property type="entry name" value="PsdUridine_synth_RsuA/RluA"/>
</dbReference>
<dbReference type="PANTHER" id="PTHR47683:SF4">
    <property type="entry name" value="PSEUDOURIDINE SYNTHASE"/>
    <property type="match status" value="1"/>
</dbReference>